<dbReference type="RefSeq" id="WP_073112981.1">
    <property type="nucleotide sequence ID" value="NZ_FQZY01000083.1"/>
</dbReference>
<protein>
    <recommendedName>
        <fullName evidence="1">UPF0597 protein SAMN02745243_03682</fullName>
    </recommendedName>
</protein>
<dbReference type="Proteomes" id="UP000184301">
    <property type="component" value="Unassembled WGS sequence"/>
</dbReference>
<dbReference type="OrthoDB" id="41906at2"/>
<dbReference type="AlphaFoldDB" id="A0A1M6V4H0"/>
<dbReference type="HAMAP" id="MF_01845">
    <property type="entry name" value="UPF0597"/>
    <property type="match status" value="1"/>
</dbReference>
<dbReference type="PIRSF" id="PIRSF006054">
    <property type="entry name" value="UCP006054"/>
    <property type="match status" value="1"/>
</dbReference>
<dbReference type="InterPro" id="IPR021144">
    <property type="entry name" value="UPF0597"/>
</dbReference>
<dbReference type="PANTHER" id="PTHR30501:SF2">
    <property type="entry name" value="UPF0597 PROTEIN YHAM"/>
    <property type="match status" value="1"/>
</dbReference>
<dbReference type="EMBL" id="FQZY01000083">
    <property type="protein sequence ID" value="SHK76343.1"/>
    <property type="molecule type" value="Genomic_DNA"/>
</dbReference>
<evidence type="ECO:0000259" key="2">
    <source>
        <dbReference type="Pfam" id="PF03313"/>
    </source>
</evidence>
<organism evidence="3 4">
    <name type="scientific">Hespellia stercorisuis DSM 15480</name>
    <dbReference type="NCBI Taxonomy" id="1121950"/>
    <lineage>
        <taxon>Bacteria</taxon>
        <taxon>Bacillati</taxon>
        <taxon>Bacillota</taxon>
        <taxon>Clostridia</taxon>
        <taxon>Lachnospirales</taxon>
        <taxon>Lachnospiraceae</taxon>
        <taxon>Hespellia</taxon>
    </lineage>
</organism>
<gene>
    <name evidence="3" type="ORF">SAMN02745243_03682</name>
</gene>
<feature type="domain" description="Serine dehydratase-like alpha subunit" evidence="2">
    <location>
        <begin position="86"/>
        <end position="422"/>
    </location>
</feature>
<evidence type="ECO:0000313" key="4">
    <source>
        <dbReference type="Proteomes" id="UP000184301"/>
    </source>
</evidence>
<keyword evidence="4" id="KW-1185">Reference proteome</keyword>
<dbReference type="GO" id="GO:0019450">
    <property type="term" value="P:L-cysteine catabolic process to pyruvate"/>
    <property type="evidence" value="ECO:0007669"/>
    <property type="project" value="TreeGrafter"/>
</dbReference>
<dbReference type="GO" id="GO:0080146">
    <property type="term" value="F:L-cysteine desulfhydrase activity"/>
    <property type="evidence" value="ECO:0007669"/>
    <property type="project" value="TreeGrafter"/>
</dbReference>
<accession>A0A1M6V4H0</accession>
<name>A0A1M6V4H0_9FIRM</name>
<sequence length="448" mass="48144">MLTNNEIISFLKKDVAPALGCTEPVCVALCAAYASRHADGDLLEISVKVNANIYKNGMSAGIPHFNKVGLEYAAALGALLKNPGKELELLEDITPEIAEEAARLIERGAVSVAIDPSEKNLYVSCELRTRQGRVRAVIRDSHTNLVDIQKDEQIIFEKSSEIKQSENYFVDKLKQMKLSEIRQAVDSLSEDELLFMLDGADMNEKLAAYSETHSVGVGIADTLRRQMDSGFLTNSLMNRIQLLVSSAAESRLDGCPLSTMSSSGAGTKGLVVILPISETAKTIGSTREQEVKALAFGHLVNRYINASVGKLSAMCTCAMASSTAASAAITWLLGGNDEQIGHAVRNMTGTITGMVCDGGKVGCAMKVSISSTAALLCALTAIDNSALRPTDGICSQTPEDCIANIARIANQGMQETDRVILNIMEERTKRAIKQPCEQHDITTITNLK</sequence>
<dbReference type="Pfam" id="PF03313">
    <property type="entry name" value="SDH_alpha"/>
    <property type="match status" value="1"/>
</dbReference>
<dbReference type="STRING" id="1121950.SAMN02745243_03682"/>
<dbReference type="PANTHER" id="PTHR30501">
    <property type="entry name" value="UPF0597 PROTEIN YHAM"/>
    <property type="match status" value="1"/>
</dbReference>
<dbReference type="InterPro" id="IPR005130">
    <property type="entry name" value="Ser_deHydtase-like_asu"/>
</dbReference>
<evidence type="ECO:0000313" key="3">
    <source>
        <dbReference type="EMBL" id="SHK76343.1"/>
    </source>
</evidence>
<comment type="similarity">
    <text evidence="1">Belongs to the UPF0597 family.</text>
</comment>
<reference evidence="3 4" key="1">
    <citation type="submission" date="2016-11" db="EMBL/GenBank/DDBJ databases">
        <authorList>
            <person name="Jaros S."/>
            <person name="Januszkiewicz K."/>
            <person name="Wedrychowicz H."/>
        </authorList>
    </citation>
    <scope>NUCLEOTIDE SEQUENCE [LARGE SCALE GENOMIC DNA]</scope>
    <source>
        <strain evidence="3 4">DSM 15480</strain>
    </source>
</reference>
<proteinExistence type="inferred from homology"/>
<evidence type="ECO:0000256" key="1">
    <source>
        <dbReference type="HAMAP-Rule" id="MF_01845"/>
    </source>
</evidence>